<accession>A0A1L0BLZ7</accession>
<protein>
    <submittedName>
        <fullName evidence="1">CIC11C00000000099</fullName>
    </submittedName>
</protein>
<evidence type="ECO:0000313" key="2">
    <source>
        <dbReference type="Proteomes" id="UP000182334"/>
    </source>
</evidence>
<reference evidence="1 2" key="1">
    <citation type="submission" date="2016-10" db="EMBL/GenBank/DDBJ databases">
        <authorList>
            <person name="de Groot N.N."/>
        </authorList>
    </citation>
    <scope>NUCLEOTIDE SEQUENCE [LARGE SCALE GENOMIC DNA]</scope>
    <source>
        <strain evidence="1 2">CBS 141442</strain>
    </source>
</reference>
<dbReference type="EMBL" id="LT635758">
    <property type="protein sequence ID" value="SGZ52393.1"/>
    <property type="molecule type" value="Genomic_DNA"/>
</dbReference>
<proteinExistence type="predicted"/>
<dbReference type="Proteomes" id="UP000182334">
    <property type="component" value="Chromosome III"/>
</dbReference>
<dbReference type="AlphaFoldDB" id="A0A1L0BLZ7"/>
<name>A0A1L0BLZ7_9ASCO</name>
<organism evidence="1 2">
    <name type="scientific">Sungouiella intermedia</name>
    <dbReference type="NCBI Taxonomy" id="45354"/>
    <lineage>
        <taxon>Eukaryota</taxon>
        <taxon>Fungi</taxon>
        <taxon>Dikarya</taxon>
        <taxon>Ascomycota</taxon>
        <taxon>Saccharomycotina</taxon>
        <taxon>Pichiomycetes</taxon>
        <taxon>Metschnikowiaceae</taxon>
        <taxon>Sungouiella</taxon>
    </lineage>
</organism>
<gene>
    <name evidence="1" type="ORF">SAMEA4029010_CIC11G00000000099</name>
</gene>
<keyword evidence="2" id="KW-1185">Reference proteome</keyword>
<evidence type="ECO:0000313" key="1">
    <source>
        <dbReference type="EMBL" id="SGZ52393.1"/>
    </source>
</evidence>
<sequence length="72" mass="8260">MTRGDIQTIDLDITCAASSNHYSSRFSWKQNVCLVFLDTEEFSYGRVLMHGPFGHSRRVKLLKISDGEYEMA</sequence>